<feature type="region of interest" description="Disordered" evidence="2">
    <location>
        <begin position="422"/>
        <end position="456"/>
    </location>
</feature>
<evidence type="ECO:0000259" key="3">
    <source>
        <dbReference type="SMART" id="SM00507"/>
    </source>
</evidence>
<feature type="compositionally biased region" description="Polar residues" evidence="2">
    <location>
        <begin position="443"/>
        <end position="456"/>
    </location>
</feature>
<reference evidence="4" key="1">
    <citation type="journal article" date="2010" name="PLoS Genet.">
        <title>The genome of a pathogenic rhodococcus: cooptive virulence underpinned by key gene acquisitions.</title>
        <authorList>
            <person name="Letek M."/>
            <person name="Gonzalez P."/>
            <person name="Macarthur I."/>
            <person name="Rodriguez H."/>
            <person name="Freeman T.C."/>
            <person name="Valero-Rello A."/>
            <person name="Blanco M."/>
            <person name="Buckley T."/>
            <person name="Cherevach I."/>
            <person name="Fahey R."/>
            <person name="Hapeshi A."/>
            <person name="Holdstock J."/>
            <person name="Leadon D."/>
            <person name="Navas J."/>
            <person name="Ocampo A."/>
            <person name="Quail M.A."/>
            <person name="Sanders M."/>
            <person name="Scortti M.M."/>
            <person name="Prescott J.F."/>
            <person name="Fogarty U."/>
            <person name="Meijer W.G."/>
            <person name="Parkhill J."/>
            <person name="Bentley S.D."/>
            <person name="Vazquez-Boland J.A."/>
        </authorList>
    </citation>
    <scope>NUCLEOTIDE SEQUENCE [LARGE SCALE GENOMIC DNA]</scope>
    <source>
        <strain evidence="4 5">103S</strain>
    </source>
</reference>
<comment type="similarity">
    <text evidence="1">Belongs to the Rv1128c/1148c/1588c/1702c/1945/3466 family.</text>
</comment>
<dbReference type="InterPro" id="IPR003615">
    <property type="entry name" value="HNH_nuc"/>
</dbReference>
<feature type="compositionally biased region" description="Low complexity" evidence="2">
    <location>
        <begin position="424"/>
        <end position="442"/>
    </location>
</feature>
<dbReference type="AlphaFoldDB" id="A0A3S5Y500"/>
<accession>A0A3S5Y500</accession>
<dbReference type="KEGG" id="req:REQ_15300"/>
<dbReference type="Pfam" id="PF01844">
    <property type="entry name" value="HNH"/>
    <property type="match status" value="1"/>
</dbReference>
<dbReference type="EMBL" id="FN563149">
    <property type="protein sequence ID" value="CBH47608.1"/>
    <property type="molecule type" value="Genomic_DNA"/>
</dbReference>
<dbReference type="InterPro" id="IPR003870">
    <property type="entry name" value="DUF222"/>
</dbReference>
<organism evidence="4">
    <name type="scientific">Rhodococcus hoagii (strain 103S)</name>
    <name type="common">Rhodococcus equi</name>
    <dbReference type="NCBI Taxonomy" id="685727"/>
    <lineage>
        <taxon>Bacteria</taxon>
        <taxon>Bacillati</taxon>
        <taxon>Actinomycetota</taxon>
        <taxon>Actinomycetes</taxon>
        <taxon>Mycobacteriales</taxon>
        <taxon>Nocardiaceae</taxon>
        <taxon>Prescottella</taxon>
    </lineage>
</organism>
<name>A0A3S5Y500_RHOH1</name>
<evidence type="ECO:0000313" key="4">
    <source>
        <dbReference type="EMBL" id="CBH47608.1"/>
    </source>
</evidence>
<evidence type="ECO:0000256" key="2">
    <source>
        <dbReference type="SAM" id="MobiDB-lite"/>
    </source>
</evidence>
<keyword evidence="4" id="KW-0378">Hydrolase</keyword>
<keyword evidence="4" id="KW-0540">Nuclease</keyword>
<evidence type="ECO:0000256" key="1">
    <source>
        <dbReference type="ARBA" id="ARBA00023450"/>
    </source>
</evidence>
<proteinExistence type="inferred from homology"/>
<dbReference type="GO" id="GO:0008270">
    <property type="term" value="F:zinc ion binding"/>
    <property type="evidence" value="ECO:0007669"/>
    <property type="project" value="InterPro"/>
</dbReference>
<keyword evidence="4" id="KW-0255">Endonuclease</keyword>
<dbReference type="RefSeq" id="WP_013415458.1">
    <property type="nucleotide sequence ID" value="NC_014659.1"/>
</dbReference>
<dbReference type="Proteomes" id="UP001154400">
    <property type="component" value="Chromosome"/>
</dbReference>
<dbReference type="Gene3D" id="1.10.30.50">
    <property type="match status" value="1"/>
</dbReference>
<sequence>MNPGGLNNSGISATALEPGDVRRLPEISLRQGTVDVCREIERLEALRVAMVAEIDERPVSFDTLGFRNVKQWLASNSLLEVPAAARILALGRMLNRQPEIADAFNSGAVSAEHASLIGKFCETPPRGMPNEALDSCRKVLLDSAAGPTATTTTVRSCIARLERIFESDELPPSEDGERNEFHASKTLNGRVAVKGDLDAVTGEMLLTALSALTKPRNPMDDPAGTRTPARQRADAFAEILRRYLDSGEAPIEGGERPHLSLHVNAQDLAQSNADHEWADSDGDHPDLFGDKDIARMPHTGPLSITTARRLACDCHLTPIVMDDGVPLNLGRTSRTVSKKQRRALIARDHGCAFPGCGAPPAHCEGHHVKHWADGGPTDLDNLVLLCRYHHTLLHHSHWDVKIAVDRKPWFTPPSTVDPYKKSIPANGRAGPRAACPAAPGLGSSPSRKGNSVNAIR</sequence>
<gene>
    <name evidence="4" type="ordered locus">REQ_15300</name>
</gene>
<evidence type="ECO:0000313" key="5">
    <source>
        <dbReference type="Proteomes" id="UP000006892"/>
    </source>
</evidence>
<dbReference type="CDD" id="cd00085">
    <property type="entry name" value="HNHc"/>
    <property type="match status" value="1"/>
</dbReference>
<dbReference type="Pfam" id="PF02720">
    <property type="entry name" value="DUF222"/>
    <property type="match status" value="1"/>
</dbReference>
<dbReference type="SMART" id="SM00507">
    <property type="entry name" value="HNHc"/>
    <property type="match status" value="1"/>
</dbReference>
<dbReference type="GO" id="GO:0003676">
    <property type="term" value="F:nucleic acid binding"/>
    <property type="evidence" value="ECO:0007669"/>
    <property type="project" value="InterPro"/>
</dbReference>
<dbReference type="GO" id="GO:0004519">
    <property type="term" value="F:endonuclease activity"/>
    <property type="evidence" value="ECO:0007669"/>
    <property type="project" value="UniProtKB-KW"/>
</dbReference>
<protein>
    <submittedName>
        <fullName evidence="4">HNH endonuclease</fullName>
    </submittedName>
</protein>
<feature type="domain" description="HNH nuclease" evidence="3">
    <location>
        <begin position="339"/>
        <end position="391"/>
    </location>
</feature>
<dbReference type="InterPro" id="IPR002711">
    <property type="entry name" value="HNH"/>
</dbReference>